<feature type="domain" description="Histidine kinase" evidence="9">
    <location>
        <begin position="16"/>
        <end position="232"/>
    </location>
</feature>
<dbReference type="EC" id="2.7.13.3" evidence="2"/>
<dbReference type="PRINTS" id="PR00344">
    <property type="entry name" value="BCTRLSENSOR"/>
</dbReference>
<evidence type="ECO:0000256" key="6">
    <source>
        <dbReference type="ARBA" id="ARBA00022777"/>
    </source>
</evidence>
<keyword evidence="8" id="KW-0902">Two-component regulatory system</keyword>
<sequence length="325" mass="36179">RLQRKYYDEKINFFVNTAHNIRTPLSLVLAPLDNLANDSNLSEKSRGFLDMAHRNGNKLLKMVTELLDFQKVEQSAEQVRLQDIELPMLLRVQLEKFVLAAQEKHIQLSIETCPQQQIHSDVKMMDLILENLLSNAIKYTPQGGKVTLSASVEGKMAMIHVCDTGIGIPKAEIKSIFKTFFRASNAINSQEMGSGLGLMLTRKLVEKLGGKLSFVSEEGKGTTFCVKMPLGHVTDSSVRLVGEKKNVATESSLAEDKHDETSQTVSSAVQQDADVSTDTLLFVDDNEDLRKYIRMTFGDSYQVVDVESAEAALKYLKEGGYVISL</sequence>
<keyword evidence="3" id="KW-0597">Phosphoprotein</keyword>
<dbReference type="Pfam" id="PF02518">
    <property type="entry name" value="HATPase_c"/>
    <property type="match status" value="1"/>
</dbReference>
<evidence type="ECO:0000256" key="8">
    <source>
        <dbReference type="ARBA" id="ARBA00023012"/>
    </source>
</evidence>
<comment type="caution">
    <text evidence="11">The sequence shown here is derived from an EMBL/GenBank/DDBJ whole genome shotgun (WGS) entry which is preliminary data.</text>
</comment>
<dbReference type="GO" id="GO:0000155">
    <property type="term" value="F:phosphorelay sensor kinase activity"/>
    <property type="evidence" value="ECO:0007669"/>
    <property type="project" value="InterPro"/>
</dbReference>
<dbReference type="InterPro" id="IPR003594">
    <property type="entry name" value="HATPase_dom"/>
</dbReference>
<keyword evidence="7" id="KW-0067">ATP-binding</keyword>
<dbReference type="PANTHER" id="PTHR43547">
    <property type="entry name" value="TWO-COMPONENT HISTIDINE KINASE"/>
    <property type="match status" value="1"/>
</dbReference>
<feature type="non-terminal residue" evidence="11">
    <location>
        <position position="1"/>
    </location>
</feature>
<dbReference type="GO" id="GO:0005524">
    <property type="term" value="F:ATP binding"/>
    <property type="evidence" value="ECO:0007669"/>
    <property type="project" value="UniProtKB-KW"/>
</dbReference>
<evidence type="ECO:0000259" key="10">
    <source>
        <dbReference type="PROSITE" id="PS50110"/>
    </source>
</evidence>
<evidence type="ECO:0000313" key="11">
    <source>
        <dbReference type="EMBL" id="EKC53812.1"/>
    </source>
</evidence>
<name>K1RZ31_9ZZZZ</name>
<evidence type="ECO:0000256" key="7">
    <source>
        <dbReference type="ARBA" id="ARBA00022840"/>
    </source>
</evidence>
<dbReference type="EMBL" id="AJWZ01008546">
    <property type="protein sequence ID" value="EKC53812.1"/>
    <property type="molecule type" value="Genomic_DNA"/>
</dbReference>
<keyword evidence="11" id="KW-0238">DNA-binding</keyword>
<gene>
    <name evidence="11" type="ORF">OBE_12407</name>
</gene>
<dbReference type="PANTHER" id="PTHR43547:SF2">
    <property type="entry name" value="HYBRID SIGNAL TRANSDUCTION HISTIDINE KINASE C"/>
    <property type="match status" value="1"/>
</dbReference>
<accession>K1RZ31</accession>
<dbReference type="SUPFAM" id="SSF47384">
    <property type="entry name" value="Homodimeric domain of signal transducing histidine kinase"/>
    <property type="match status" value="1"/>
</dbReference>
<evidence type="ECO:0000256" key="2">
    <source>
        <dbReference type="ARBA" id="ARBA00012438"/>
    </source>
</evidence>
<reference evidence="11" key="1">
    <citation type="journal article" date="2013" name="Environ. Microbiol.">
        <title>Microbiota from the distal guts of lean and obese adolescents exhibit partial functional redundancy besides clear differences in community structure.</title>
        <authorList>
            <person name="Ferrer M."/>
            <person name="Ruiz A."/>
            <person name="Lanza F."/>
            <person name="Haange S.B."/>
            <person name="Oberbach A."/>
            <person name="Till H."/>
            <person name="Bargiela R."/>
            <person name="Campoy C."/>
            <person name="Segura M.T."/>
            <person name="Richter M."/>
            <person name="von Bergen M."/>
            <person name="Seifert J."/>
            <person name="Suarez A."/>
        </authorList>
    </citation>
    <scope>NUCLEOTIDE SEQUENCE</scope>
</reference>
<dbReference type="InterPro" id="IPR005467">
    <property type="entry name" value="His_kinase_dom"/>
</dbReference>
<evidence type="ECO:0000256" key="3">
    <source>
        <dbReference type="ARBA" id="ARBA00022553"/>
    </source>
</evidence>
<organism evidence="11">
    <name type="scientific">human gut metagenome</name>
    <dbReference type="NCBI Taxonomy" id="408170"/>
    <lineage>
        <taxon>unclassified sequences</taxon>
        <taxon>metagenomes</taxon>
        <taxon>organismal metagenomes</taxon>
    </lineage>
</organism>
<comment type="catalytic activity">
    <reaction evidence="1">
        <text>ATP + protein L-histidine = ADP + protein N-phospho-L-histidine.</text>
        <dbReference type="EC" id="2.7.13.3"/>
    </reaction>
</comment>
<keyword evidence="4" id="KW-0808">Transferase</keyword>
<dbReference type="PROSITE" id="PS50110">
    <property type="entry name" value="RESPONSE_REGULATORY"/>
    <property type="match status" value="1"/>
</dbReference>
<dbReference type="InterPro" id="IPR003661">
    <property type="entry name" value="HisK_dim/P_dom"/>
</dbReference>
<dbReference type="InterPro" id="IPR001789">
    <property type="entry name" value="Sig_transdc_resp-reg_receiver"/>
</dbReference>
<keyword evidence="5" id="KW-0547">Nucleotide-binding</keyword>
<dbReference type="FunFam" id="3.30.565.10:FF:000037">
    <property type="entry name" value="Hybrid sensor histidine kinase/response regulator"/>
    <property type="match status" value="1"/>
</dbReference>
<dbReference type="InterPro" id="IPR004358">
    <property type="entry name" value="Sig_transdc_His_kin-like_C"/>
</dbReference>
<proteinExistence type="predicted"/>
<evidence type="ECO:0000256" key="5">
    <source>
        <dbReference type="ARBA" id="ARBA00022741"/>
    </source>
</evidence>
<evidence type="ECO:0000256" key="1">
    <source>
        <dbReference type="ARBA" id="ARBA00000085"/>
    </source>
</evidence>
<dbReference type="SMART" id="SM00388">
    <property type="entry name" value="HisKA"/>
    <property type="match status" value="1"/>
</dbReference>
<feature type="non-terminal residue" evidence="11">
    <location>
        <position position="325"/>
    </location>
</feature>
<dbReference type="Gene3D" id="1.10.287.130">
    <property type="match status" value="1"/>
</dbReference>
<evidence type="ECO:0000256" key="4">
    <source>
        <dbReference type="ARBA" id="ARBA00022679"/>
    </source>
</evidence>
<dbReference type="InterPro" id="IPR036097">
    <property type="entry name" value="HisK_dim/P_sf"/>
</dbReference>
<dbReference type="PROSITE" id="PS50109">
    <property type="entry name" value="HIS_KIN"/>
    <property type="match status" value="1"/>
</dbReference>
<dbReference type="SMART" id="SM00387">
    <property type="entry name" value="HATPase_c"/>
    <property type="match status" value="1"/>
</dbReference>
<evidence type="ECO:0000259" key="9">
    <source>
        <dbReference type="PROSITE" id="PS50109"/>
    </source>
</evidence>
<dbReference type="GO" id="GO:0003677">
    <property type="term" value="F:DNA binding"/>
    <property type="evidence" value="ECO:0007669"/>
    <property type="project" value="UniProtKB-KW"/>
</dbReference>
<dbReference type="AlphaFoldDB" id="K1RZ31"/>
<protein>
    <recommendedName>
        <fullName evidence="2">histidine kinase</fullName>
        <ecNumber evidence="2">2.7.13.3</ecNumber>
    </recommendedName>
</protein>
<dbReference type="Pfam" id="PF00512">
    <property type="entry name" value="HisKA"/>
    <property type="match status" value="1"/>
</dbReference>
<keyword evidence="6 11" id="KW-0418">Kinase</keyword>
<feature type="domain" description="Response regulatory" evidence="10">
    <location>
        <begin position="279"/>
        <end position="325"/>
    </location>
</feature>
<dbReference type="Gene3D" id="3.30.565.10">
    <property type="entry name" value="Histidine kinase-like ATPase, C-terminal domain"/>
    <property type="match status" value="1"/>
</dbReference>
<dbReference type="SUPFAM" id="SSF55874">
    <property type="entry name" value="ATPase domain of HSP90 chaperone/DNA topoisomerase II/histidine kinase"/>
    <property type="match status" value="1"/>
</dbReference>
<dbReference type="InterPro" id="IPR036890">
    <property type="entry name" value="HATPase_C_sf"/>
</dbReference>
<dbReference type="CDD" id="cd00082">
    <property type="entry name" value="HisKA"/>
    <property type="match status" value="1"/>
</dbReference>